<reference evidence="2" key="1">
    <citation type="submission" date="2018-07" db="EMBL/GenBank/DDBJ databases">
        <authorList>
            <consortium name="PulseNet: The National Subtyping Network for Foodborne Disease Surveillance"/>
            <person name="Tarr C.L."/>
            <person name="Trees E."/>
            <person name="Katz L.S."/>
            <person name="Carleton-Romer H.A."/>
            <person name="Stroika S."/>
            <person name="Kucerova Z."/>
            <person name="Roache K.F."/>
            <person name="Sabol A.L."/>
            <person name="Besser J."/>
            <person name="Gerner-Smidt P."/>
        </authorList>
    </citation>
    <scope>NUCLEOTIDE SEQUENCE</scope>
    <source>
        <strain evidence="2">PNUSAS016643</strain>
    </source>
</reference>
<proteinExistence type="predicted"/>
<sequence length="85" mass="9589">MGSMLELEKIVSDLQRELQIEKATNKLVFSLIIETINKLSPKQNVREVMMEVLKGVTPPEISSAPDASEAIKRVEKIIQKKQSCH</sequence>
<dbReference type="AlphaFoldDB" id="A0A5T6P5J2"/>
<dbReference type="EMBL" id="AAGWZA010000041">
    <property type="protein sequence ID" value="EBS8960785.1"/>
    <property type="molecule type" value="Genomic_DNA"/>
</dbReference>
<accession>A0A5T6P5J2</accession>
<reference evidence="1" key="2">
    <citation type="submission" date="2018-07" db="EMBL/GenBank/DDBJ databases">
        <authorList>
            <consortium name="GenomeTrakr network: Whole genome sequencing for foodborne pathogen traceback"/>
        </authorList>
    </citation>
    <scope>NUCLEOTIDE SEQUENCE</scope>
    <source>
        <strain evidence="1">WCU-WNC019</strain>
    </source>
</reference>
<evidence type="ECO:0008006" key="3">
    <source>
        <dbReference type="Google" id="ProtNLM"/>
    </source>
</evidence>
<gene>
    <name evidence="2" type="ORF">CF675_18215</name>
    <name evidence="1" type="ORF">OB30_13170</name>
</gene>
<evidence type="ECO:0000313" key="1">
    <source>
        <dbReference type="EMBL" id="EBP1964795.1"/>
    </source>
</evidence>
<comment type="caution">
    <text evidence="1">The sequence shown here is derived from an EMBL/GenBank/DDBJ whole genome shotgun (WGS) entry which is preliminary data.</text>
</comment>
<dbReference type="EMBL" id="AAGKYM010000012">
    <property type="protein sequence ID" value="EBP1964795.1"/>
    <property type="molecule type" value="Genomic_DNA"/>
</dbReference>
<organism evidence="1">
    <name type="scientific">Salmonella enterica</name>
    <name type="common">Salmonella choleraesuis</name>
    <dbReference type="NCBI Taxonomy" id="28901"/>
    <lineage>
        <taxon>Bacteria</taxon>
        <taxon>Pseudomonadati</taxon>
        <taxon>Pseudomonadota</taxon>
        <taxon>Gammaproteobacteria</taxon>
        <taxon>Enterobacterales</taxon>
        <taxon>Enterobacteriaceae</taxon>
        <taxon>Salmonella</taxon>
    </lineage>
</organism>
<name>A0A5T6P5J2_SALER</name>
<dbReference type="RefSeq" id="WP_031608851.1">
    <property type="nucleotide sequence ID" value="NZ_JBBHFF010000015.1"/>
</dbReference>
<evidence type="ECO:0000313" key="2">
    <source>
        <dbReference type="EMBL" id="EBS8960785.1"/>
    </source>
</evidence>
<protein>
    <recommendedName>
        <fullName evidence="3">Anti-adapter protein IraP</fullName>
    </recommendedName>
</protein>